<keyword evidence="1" id="KW-0812">Transmembrane</keyword>
<dbReference type="InterPro" id="IPR024414">
    <property type="entry name" value="Uncharacterised_PrgI"/>
</dbReference>
<reference evidence="2" key="1">
    <citation type="submission" date="2021-03" db="EMBL/GenBank/DDBJ databases">
        <authorList>
            <person name="Kanchanasin P."/>
            <person name="Saeng-In P."/>
            <person name="Phongsopitanun W."/>
            <person name="Yuki M."/>
            <person name="Kudo T."/>
            <person name="Ohkuma M."/>
            <person name="Tanasupawat S."/>
        </authorList>
    </citation>
    <scope>NUCLEOTIDE SEQUENCE</scope>
    <source>
        <strain evidence="2">GKU 128</strain>
    </source>
</reference>
<keyword evidence="1" id="KW-0472">Membrane</keyword>
<feature type="transmembrane region" description="Helical" evidence="1">
    <location>
        <begin position="34"/>
        <end position="51"/>
    </location>
</feature>
<comment type="caution">
    <text evidence="2">The sequence shown here is derived from an EMBL/GenBank/DDBJ whole genome shotgun (WGS) entry which is preliminary data.</text>
</comment>
<accession>A0A939T3T4</accession>
<name>A0A939T3T4_9ACTN</name>
<dbReference type="AlphaFoldDB" id="A0A939T3T4"/>
<organism evidence="2 3">
    <name type="scientific">Actinomadura barringtoniae</name>
    <dbReference type="NCBI Taxonomy" id="1427535"/>
    <lineage>
        <taxon>Bacteria</taxon>
        <taxon>Bacillati</taxon>
        <taxon>Actinomycetota</taxon>
        <taxon>Actinomycetes</taxon>
        <taxon>Streptosporangiales</taxon>
        <taxon>Thermomonosporaceae</taxon>
        <taxon>Actinomadura</taxon>
    </lineage>
</organism>
<protein>
    <submittedName>
        <fullName evidence="2">PrgI family protein</fullName>
    </submittedName>
</protein>
<dbReference type="Pfam" id="PF12666">
    <property type="entry name" value="PrgI"/>
    <property type="match status" value="1"/>
</dbReference>
<feature type="transmembrane region" description="Helical" evidence="1">
    <location>
        <begin position="57"/>
        <end position="77"/>
    </location>
</feature>
<keyword evidence="3" id="KW-1185">Reference proteome</keyword>
<dbReference type="Proteomes" id="UP000669179">
    <property type="component" value="Unassembled WGS sequence"/>
</dbReference>
<evidence type="ECO:0000313" key="2">
    <source>
        <dbReference type="EMBL" id="MBO2451626.1"/>
    </source>
</evidence>
<evidence type="ECO:0000256" key="1">
    <source>
        <dbReference type="SAM" id="Phobius"/>
    </source>
</evidence>
<evidence type="ECO:0000313" key="3">
    <source>
        <dbReference type="Proteomes" id="UP000669179"/>
    </source>
</evidence>
<proteinExistence type="predicted"/>
<dbReference type="RefSeq" id="WP_208259500.1">
    <property type="nucleotide sequence ID" value="NZ_JAGEOJ010000013.1"/>
</dbReference>
<sequence>MTHNHLDETPLTAKIPADVDQPDKLMYGLTGRQLAVLAATALASFGAFTAVRAWLPLPMVIAVVFPVVAAGVVVAVARRDGMGLDRFALAALAHGRTPKERVTATDGVAQPPGWCRMRGQLPAPMRLPVRAVREDGVLELAEGGTAVLVRAGTVAFALRTASEQAALVAMFGRWLNSLDTPVQILVRARPMDLSGLAWHLTDTAAELPDPALERAALDHATFLTDLHRSRALLVREVLIVIRDHTPTQPAPWLPGRKRQAAREAGAAVVLRRAAETERALAALGITAEVLDADACTTALAEALSPGEPRLSALVGPDEVITASTQDEEASR</sequence>
<keyword evidence="1" id="KW-1133">Transmembrane helix</keyword>
<dbReference type="EMBL" id="JAGEOJ010000013">
    <property type="protein sequence ID" value="MBO2451626.1"/>
    <property type="molecule type" value="Genomic_DNA"/>
</dbReference>
<gene>
    <name evidence="2" type="ORF">J4573_31365</name>
</gene>